<dbReference type="EMBL" id="CP001177">
    <property type="protein sequence ID" value="ACJ81425.1"/>
    <property type="molecule type" value="Genomic_DNA"/>
</dbReference>
<dbReference type="Proteomes" id="UP000002214">
    <property type="component" value="Chromosome"/>
</dbReference>
<feature type="domain" description="Tn3 transposase DDE" evidence="1">
    <location>
        <begin position="2"/>
        <end position="40"/>
    </location>
</feature>
<dbReference type="HOGENOM" id="CLU_215188_0_0_9"/>
<gene>
    <name evidence="2" type="ordered locus">BCAH187_A3539</name>
</gene>
<accession>B7HZW2</accession>
<evidence type="ECO:0000259" key="1">
    <source>
        <dbReference type="Pfam" id="PF01526"/>
    </source>
</evidence>
<proteinExistence type="predicted"/>
<dbReference type="GO" id="GO:0004803">
    <property type="term" value="F:transposase activity"/>
    <property type="evidence" value="ECO:0007669"/>
    <property type="project" value="InterPro"/>
</dbReference>
<dbReference type="InterPro" id="IPR002513">
    <property type="entry name" value="Tn3_Tnp_DDE_dom"/>
</dbReference>
<evidence type="ECO:0000313" key="2">
    <source>
        <dbReference type="EMBL" id="ACJ81425.1"/>
    </source>
</evidence>
<dbReference type="AlphaFoldDB" id="B7HZW2"/>
<protein>
    <submittedName>
        <fullName evidence="2">Transposase for transposon</fullName>
    </submittedName>
</protein>
<sequence length="50" mass="5751">MSDQFSSFHTKVINPNARDAVHVIDGLLHHETDLHIEEHSIGLLRLLEHK</sequence>
<evidence type="ECO:0000313" key="3">
    <source>
        <dbReference type="Proteomes" id="UP000002214"/>
    </source>
</evidence>
<dbReference type="KEGG" id="bcr:BCAH187_A3539"/>
<dbReference type="GO" id="GO:0006313">
    <property type="term" value="P:DNA transposition"/>
    <property type="evidence" value="ECO:0007669"/>
    <property type="project" value="InterPro"/>
</dbReference>
<dbReference type="Pfam" id="PF01526">
    <property type="entry name" value="DDE_Tnp_Tn3"/>
    <property type="match status" value="1"/>
</dbReference>
<name>B7HZW2_BACC7</name>
<organism evidence="2 3">
    <name type="scientific">Bacillus cereus (strain AH187)</name>
    <dbReference type="NCBI Taxonomy" id="405534"/>
    <lineage>
        <taxon>Bacteria</taxon>
        <taxon>Bacillati</taxon>
        <taxon>Bacillota</taxon>
        <taxon>Bacilli</taxon>
        <taxon>Bacillales</taxon>
        <taxon>Bacillaceae</taxon>
        <taxon>Bacillus</taxon>
        <taxon>Bacillus cereus group</taxon>
    </lineage>
</organism>
<reference evidence="2 3" key="1">
    <citation type="submission" date="2008-10" db="EMBL/GenBank/DDBJ databases">
        <title>Genome sequence of Bacillus cereus AH187.</title>
        <authorList>
            <person name="Dodson R.J."/>
            <person name="Durkin A.S."/>
            <person name="Rosovitz M.J."/>
            <person name="Rasko D.A."/>
            <person name="Kolsto A.B."/>
            <person name="Okstad O.A."/>
            <person name="Ravel J."/>
            <person name="Sutton G."/>
        </authorList>
    </citation>
    <scope>NUCLEOTIDE SEQUENCE [LARGE SCALE GENOMIC DNA]</scope>
    <source>
        <strain evidence="2 3">AH187</strain>
    </source>
</reference>